<feature type="transmembrane region" description="Helical" evidence="3">
    <location>
        <begin position="37"/>
        <end position="57"/>
    </location>
</feature>
<feature type="transmembrane region" description="Helical" evidence="3">
    <location>
        <begin position="69"/>
        <end position="85"/>
    </location>
</feature>
<organism evidence="4 5">
    <name type="scientific">Actinomycetospora chlora</name>
    <dbReference type="NCBI Taxonomy" id="663608"/>
    <lineage>
        <taxon>Bacteria</taxon>
        <taxon>Bacillati</taxon>
        <taxon>Actinomycetota</taxon>
        <taxon>Actinomycetes</taxon>
        <taxon>Pseudonocardiales</taxon>
        <taxon>Pseudonocardiaceae</taxon>
        <taxon>Actinomycetospora</taxon>
    </lineage>
</organism>
<reference evidence="5" key="1">
    <citation type="journal article" date="2019" name="Int. J. Syst. Evol. Microbiol.">
        <title>The Global Catalogue of Microorganisms (GCM) 10K type strain sequencing project: providing services to taxonomists for standard genome sequencing and annotation.</title>
        <authorList>
            <consortium name="The Broad Institute Genomics Platform"/>
            <consortium name="The Broad Institute Genome Sequencing Center for Infectious Disease"/>
            <person name="Wu L."/>
            <person name="Ma J."/>
        </authorList>
    </citation>
    <scope>NUCLEOTIDE SEQUENCE [LARGE SCALE GENOMIC DNA]</scope>
    <source>
        <strain evidence="5">JCM 17979</strain>
    </source>
</reference>
<feature type="transmembrane region" description="Helical" evidence="3">
    <location>
        <begin position="346"/>
        <end position="371"/>
    </location>
</feature>
<protein>
    <recommendedName>
        <fullName evidence="6">CDP-alcohol phosphatidyltransferase</fullName>
    </recommendedName>
</protein>
<dbReference type="InterPro" id="IPR000462">
    <property type="entry name" value="CDP-OH_P_trans"/>
</dbReference>
<dbReference type="EMBL" id="BAABHO010000001">
    <property type="protein sequence ID" value="GAA4772629.1"/>
    <property type="molecule type" value="Genomic_DNA"/>
</dbReference>
<feature type="transmembrane region" description="Helical" evidence="3">
    <location>
        <begin position="12"/>
        <end position="31"/>
    </location>
</feature>
<feature type="transmembrane region" description="Helical" evidence="3">
    <location>
        <begin position="131"/>
        <end position="158"/>
    </location>
</feature>
<dbReference type="PROSITE" id="PS00379">
    <property type="entry name" value="CDP_ALCOHOL_P_TRANSF"/>
    <property type="match status" value="1"/>
</dbReference>
<accession>A0ABP9A3E9</accession>
<dbReference type="InterPro" id="IPR048254">
    <property type="entry name" value="CDP_ALCOHOL_P_TRANSF_CS"/>
</dbReference>
<comment type="similarity">
    <text evidence="2">Belongs to the CDP-alcohol phosphatidyltransferase class-I family.</text>
</comment>
<feature type="transmembrane region" description="Helical" evidence="3">
    <location>
        <begin position="293"/>
        <end position="320"/>
    </location>
</feature>
<keyword evidence="1 2" id="KW-0808">Transferase</keyword>
<name>A0ABP9A3E9_9PSEU</name>
<dbReference type="Pfam" id="PF01066">
    <property type="entry name" value="CDP-OH_P_transf"/>
    <property type="match status" value="1"/>
</dbReference>
<feature type="transmembrane region" description="Helical" evidence="3">
    <location>
        <begin position="383"/>
        <end position="401"/>
    </location>
</feature>
<evidence type="ECO:0008006" key="6">
    <source>
        <dbReference type="Google" id="ProtNLM"/>
    </source>
</evidence>
<evidence type="ECO:0000313" key="5">
    <source>
        <dbReference type="Proteomes" id="UP001500928"/>
    </source>
</evidence>
<feature type="transmembrane region" description="Helical" evidence="3">
    <location>
        <begin position="268"/>
        <end position="286"/>
    </location>
</feature>
<evidence type="ECO:0000256" key="3">
    <source>
        <dbReference type="SAM" id="Phobius"/>
    </source>
</evidence>
<dbReference type="Gene3D" id="3.40.720.10">
    <property type="entry name" value="Alkaline Phosphatase, subunit A"/>
    <property type="match status" value="1"/>
</dbReference>
<feature type="transmembrane region" description="Helical" evidence="3">
    <location>
        <begin position="238"/>
        <end position="256"/>
    </location>
</feature>
<sequence>MLARVRRPTPILTAELAGGAIASAGLLGVLAQGFGLGPFGLVVGAAAAAALVAVLIGSGVEALGPAGRVTLLRAVLVVGVTALVADPVSTPALVALAAVALALDGVDGAVARRRDVASAFGARFDMELDAFLLLVLSWHVAGLLGGWVLLIGLARYLFVAAGVVLPWLRGELTPLFSGKVVAAAQGVVLVVAASQLLPVVVATLLVAAALASLAWSFGRDVVRLWRAADTHPVRVRRGLAGVVTLLAGVLVLVAFVTPGDVAALVPQAAVRLPFEVLVALVLAVVLPAGARRVLAWLAGLVLGLMLVLTLFDLGFSVAIARPFDPARDAVLLGNGYDFVAETSGPVVGVVVAVLVALLGVGLLVGTGGAVARLARIAAAHRSGALRLAGVLAVAWFVAWTLSVQLVPGLPVASRDTSIRAVDRAVAIGDGVRDQQAFEREAGVDAYRDVPPDQLLTALRGRDVVVAVVESYGVSALDDPGLSGPVREALAQGQQRLGGLGYGARTGLLTSPVAGGGSWLAHATLLSGLWIDGEQRHTDLVSSNRLTLTRAFQEGGWRTVTVQPGTTGPWPEAAFFGLDRAYTHDDLGYRGPRFSWSPMPDQYALSAFDARERGPGAPPTMAELVLTSSHGPWSPLPRTVPWDAVGDGSVFGPEQPQRSFQSIFTTPTPEVRADYRDSIAYSLQTLYDWVGRTTAAHPERAPVLVVFGDHQASPVVTGPTPDRDIPISVISRDPAVLDRIASWGWTPGLVPAPDAPVWPMSDFRDRFLDAYGPRP</sequence>
<dbReference type="InterPro" id="IPR017850">
    <property type="entry name" value="Alkaline_phosphatase_core_sf"/>
</dbReference>
<keyword evidence="3" id="KW-0812">Transmembrane</keyword>
<dbReference type="InterPro" id="IPR043130">
    <property type="entry name" value="CDP-OH_PTrfase_TM_dom"/>
</dbReference>
<keyword evidence="3" id="KW-1133">Transmembrane helix</keyword>
<evidence type="ECO:0000313" key="4">
    <source>
        <dbReference type="EMBL" id="GAA4772629.1"/>
    </source>
</evidence>
<proteinExistence type="inferred from homology"/>
<comment type="caution">
    <text evidence="4">The sequence shown here is derived from an EMBL/GenBank/DDBJ whole genome shotgun (WGS) entry which is preliminary data.</text>
</comment>
<evidence type="ECO:0000256" key="2">
    <source>
        <dbReference type="RuleBase" id="RU003750"/>
    </source>
</evidence>
<feature type="transmembrane region" description="Helical" evidence="3">
    <location>
        <begin position="196"/>
        <end position="217"/>
    </location>
</feature>
<feature type="transmembrane region" description="Helical" evidence="3">
    <location>
        <begin position="91"/>
        <end position="110"/>
    </location>
</feature>
<evidence type="ECO:0000256" key="1">
    <source>
        <dbReference type="ARBA" id="ARBA00022679"/>
    </source>
</evidence>
<dbReference type="Proteomes" id="UP001500928">
    <property type="component" value="Unassembled WGS sequence"/>
</dbReference>
<keyword evidence="3" id="KW-0472">Membrane</keyword>
<gene>
    <name evidence="4" type="ORF">GCM10023200_01200</name>
</gene>
<dbReference type="Gene3D" id="1.20.120.1760">
    <property type="match status" value="1"/>
</dbReference>
<keyword evidence="5" id="KW-1185">Reference proteome</keyword>